<comment type="caution">
    <text evidence="2">The sequence shown here is derived from an EMBL/GenBank/DDBJ whole genome shotgun (WGS) entry which is preliminary data.</text>
</comment>
<accession>A0A6V7RC09</accession>
<sequence length="120" mass="13502">MERYNRDLHTHGIDEYNEYKDTSSTGRDFSFGLLLGIVVGTVAGLVFAPKSGQALREDFSDPVGMFEDGKEKLVDSIKQKKAEFEEVSRIKKMDDDTLELQKAAIRSEAHDSNVIDMSKL</sequence>
<dbReference type="EMBL" id="CAJEWB010000010">
    <property type="protein sequence ID" value="CAD2074987.1"/>
    <property type="molecule type" value="Genomic_DNA"/>
</dbReference>
<protein>
    <submittedName>
        <fullName evidence="2">YtxH-like protein</fullName>
    </submittedName>
</protein>
<gene>
    <name evidence="2" type="ORF">JEOPIN946_00897</name>
</gene>
<name>A0A6V7RC09_9BACL</name>
<reference evidence="2 3" key="1">
    <citation type="submission" date="2020-07" db="EMBL/GenBank/DDBJ databases">
        <authorList>
            <person name="Criscuolo A."/>
        </authorList>
    </citation>
    <scope>NUCLEOTIDE SEQUENCE [LARGE SCALE GENOMIC DNA]</scope>
    <source>
        <strain evidence="2">CIP107946</strain>
    </source>
</reference>
<keyword evidence="1" id="KW-0812">Transmembrane</keyword>
<keyword evidence="1" id="KW-1133">Transmembrane helix</keyword>
<feature type="transmembrane region" description="Helical" evidence="1">
    <location>
        <begin position="29"/>
        <end position="48"/>
    </location>
</feature>
<dbReference type="AlphaFoldDB" id="A0A6V7RC09"/>
<dbReference type="RefSeq" id="WP_186077252.1">
    <property type="nucleotide sequence ID" value="NZ_CAJEWB010000010.1"/>
</dbReference>
<evidence type="ECO:0000313" key="3">
    <source>
        <dbReference type="Proteomes" id="UP000588186"/>
    </source>
</evidence>
<proteinExistence type="predicted"/>
<dbReference type="PANTHER" id="PTHR35792">
    <property type="entry name" value="GENERAL STRESS PROTEIN"/>
    <property type="match status" value="1"/>
</dbReference>
<dbReference type="InterPro" id="IPR024623">
    <property type="entry name" value="YtxH"/>
</dbReference>
<dbReference type="Proteomes" id="UP000588186">
    <property type="component" value="Unassembled WGS sequence"/>
</dbReference>
<dbReference type="Pfam" id="PF12732">
    <property type="entry name" value="YtxH"/>
    <property type="match status" value="1"/>
</dbReference>
<evidence type="ECO:0000256" key="1">
    <source>
        <dbReference type="SAM" id="Phobius"/>
    </source>
</evidence>
<dbReference type="PANTHER" id="PTHR35792:SF1">
    <property type="entry name" value="SLL0268 PROTEIN"/>
    <property type="match status" value="1"/>
</dbReference>
<keyword evidence="1" id="KW-0472">Membrane</keyword>
<dbReference type="InterPro" id="IPR052928">
    <property type="entry name" value="Desiccation-related_membrane"/>
</dbReference>
<keyword evidence="3" id="KW-1185">Reference proteome</keyword>
<evidence type="ECO:0000313" key="2">
    <source>
        <dbReference type="EMBL" id="CAD2074987.1"/>
    </source>
</evidence>
<organism evidence="2 3">
    <name type="scientific">Phocicoccus pinnipedialis</name>
    <dbReference type="NCBI Taxonomy" id="110845"/>
    <lineage>
        <taxon>Bacteria</taxon>
        <taxon>Bacillati</taxon>
        <taxon>Bacillota</taxon>
        <taxon>Bacilli</taxon>
        <taxon>Bacillales</taxon>
        <taxon>Salinicoccaceae</taxon>
        <taxon>Phocicoccus</taxon>
    </lineage>
</organism>